<keyword evidence="3" id="KW-1185">Reference proteome</keyword>
<name>A0A8E2JFY7_9PEZI</name>
<evidence type="ECO:0000313" key="2">
    <source>
        <dbReference type="EMBL" id="OCK80539.1"/>
    </source>
</evidence>
<feature type="region of interest" description="Disordered" evidence="1">
    <location>
        <begin position="122"/>
        <end position="150"/>
    </location>
</feature>
<accession>A0A8E2JFY7</accession>
<organism evidence="2 3">
    <name type="scientific">Lepidopterella palustris CBS 459.81</name>
    <dbReference type="NCBI Taxonomy" id="1314670"/>
    <lineage>
        <taxon>Eukaryota</taxon>
        <taxon>Fungi</taxon>
        <taxon>Dikarya</taxon>
        <taxon>Ascomycota</taxon>
        <taxon>Pezizomycotina</taxon>
        <taxon>Dothideomycetes</taxon>
        <taxon>Pleosporomycetidae</taxon>
        <taxon>Mytilinidiales</taxon>
        <taxon>Argynnaceae</taxon>
        <taxon>Lepidopterella</taxon>
    </lineage>
</organism>
<dbReference type="AlphaFoldDB" id="A0A8E2JFY7"/>
<protein>
    <submittedName>
        <fullName evidence="2">Uncharacterized protein</fullName>
    </submittedName>
</protein>
<evidence type="ECO:0000313" key="3">
    <source>
        <dbReference type="Proteomes" id="UP000250266"/>
    </source>
</evidence>
<proteinExistence type="predicted"/>
<dbReference type="EMBL" id="KV744955">
    <property type="protein sequence ID" value="OCK80539.1"/>
    <property type="molecule type" value="Genomic_DNA"/>
</dbReference>
<reference evidence="2 3" key="1">
    <citation type="journal article" date="2016" name="Nat. Commun.">
        <title>Ectomycorrhizal ecology is imprinted in the genome of the dominant symbiotic fungus Cenococcum geophilum.</title>
        <authorList>
            <consortium name="DOE Joint Genome Institute"/>
            <person name="Peter M."/>
            <person name="Kohler A."/>
            <person name="Ohm R.A."/>
            <person name="Kuo A."/>
            <person name="Krutzmann J."/>
            <person name="Morin E."/>
            <person name="Arend M."/>
            <person name="Barry K.W."/>
            <person name="Binder M."/>
            <person name="Choi C."/>
            <person name="Clum A."/>
            <person name="Copeland A."/>
            <person name="Grisel N."/>
            <person name="Haridas S."/>
            <person name="Kipfer T."/>
            <person name="LaButti K."/>
            <person name="Lindquist E."/>
            <person name="Lipzen A."/>
            <person name="Maire R."/>
            <person name="Meier B."/>
            <person name="Mihaltcheva S."/>
            <person name="Molinier V."/>
            <person name="Murat C."/>
            <person name="Poggeler S."/>
            <person name="Quandt C.A."/>
            <person name="Sperisen C."/>
            <person name="Tritt A."/>
            <person name="Tisserant E."/>
            <person name="Crous P.W."/>
            <person name="Henrissat B."/>
            <person name="Nehls U."/>
            <person name="Egli S."/>
            <person name="Spatafora J.W."/>
            <person name="Grigoriev I.V."/>
            <person name="Martin F.M."/>
        </authorList>
    </citation>
    <scope>NUCLEOTIDE SEQUENCE [LARGE SCALE GENOMIC DNA]</scope>
    <source>
        <strain evidence="2 3">CBS 459.81</strain>
    </source>
</reference>
<feature type="compositionally biased region" description="Basic and acidic residues" evidence="1">
    <location>
        <begin position="139"/>
        <end position="150"/>
    </location>
</feature>
<sequence length="150" mass="16921">MGSRLESRRAIAYVEDKRPLTATVRDPDIETGVFVQDDRYVRTGTATSQDTLQSFGLRVGRANTGSQVWGLLRRPGTERRSPIHDPVFDMYSDGYIFQDDACSRYSVSRVGPWGIDLPGARARQQEDYSDAVGRLQRYGAERSRTEDGRV</sequence>
<dbReference type="Proteomes" id="UP000250266">
    <property type="component" value="Unassembled WGS sequence"/>
</dbReference>
<evidence type="ECO:0000256" key="1">
    <source>
        <dbReference type="SAM" id="MobiDB-lite"/>
    </source>
</evidence>
<gene>
    <name evidence="2" type="ORF">K432DRAFT_404605</name>
</gene>